<feature type="region of interest" description="Disordered" evidence="1">
    <location>
        <begin position="1"/>
        <end position="24"/>
    </location>
</feature>
<keyword evidence="4" id="KW-1185">Reference proteome</keyword>
<comment type="caution">
    <text evidence="3">The sequence shown here is derived from an EMBL/GenBank/DDBJ whole genome shotgun (WGS) entry which is preliminary data.</text>
</comment>
<sequence>MRGHADDKTQHPGKPKPGSFPRPVGGSAKLGTFAGVFVPTSLNVLSILMFLRFGFILGQSGVVGMM</sequence>
<dbReference type="EMBL" id="JAVRRA010027049">
    <property type="protein sequence ID" value="KAK5070327.1"/>
    <property type="molecule type" value="Genomic_DNA"/>
</dbReference>
<evidence type="ECO:0000256" key="1">
    <source>
        <dbReference type="SAM" id="MobiDB-lite"/>
    </source>
</evidence>
<evidence type="ECO:0000313" key="3">
    <source>
        <dbReference type="EMBL" id="KAK5070327.1"/>
    </source>
</evidence>
<feature type="transmembrane region" description="Helical" evidence="2">
    <location>
        <begin position="30"/>
        <end position="51"/>
    </location>
</feature>
<proteinExistence type="predicted"/>
<feature type="compositionally biased region" description="Basic and acidic residues" evidence="1">
    <location>
        <begin position="1"/>
        <end position="10"/>
    </location>
</feature>
<evidence type="ECO:0008006" key="5">
    <source>
        <dbReference type="Google" id="ProtNLM"/>
    </source>
</evidence>
<dbReference type="Proteomes" id="UP001357485">
    <property type="component" value="Unassembled WGS sequence"/>
</dbReference>
<keyword evidence="2" id="KW-0472">Membrane</keyword>
<evidence type="ECO:0000256" key="2">
    <source>
        <dbReference type="SAM" id="Phobius"/>
    </source>
</evidence>
<reference evidence="3 4" key="1">
    <citation type="submission" date="2023-08" db="EMBL/GenBank/DDBJ databases">
        <title>Black Yeasts Isolated from many extreme environments.</title>
        <authorList>
            <person name="Coleine C."/>
            <person name="Stajich J.E."/>
            <person name="Selbmann L."/>
        </authorList>
    </citation>
    <scope>NUCLEOTIDE SEQUENCE [LARGE SCALE GENOMIC DNA]</scope>
    <source>
        <strain evidence="3 4">CCFEE 536</strain>
    </source>
</reference>
<organism evidence="3 4">
    <name type="scientific">Cryomyces antarcticus</name>
    <dbReference type="NCBI Taxonomy" id="329879"/>
    <lineage>
        <taxon>Eukaryota</taxon>
        <taxon>Fungi</taxon>
        <taxon>Dikarya</taxon>
        <taxon>Ascomycota</taxon>
        <taxon>Pezizomycotina</taxon>
        <taxon>Dothideomycetes</taxon>
        <taxon>Dothideomycetes incertae sedis</taxon>
        <taxon>Cryomyces</taxon>
    </lineage>
</organism>
<protein>
    <recommendedName>
        <fullName evidence="5">Amino acid permease/ SLC12A domain-containing protein</fullName>
    </recommendedName>
</protein>
<evidence type="ECO:0000313" key="4">
    <source>
        <dbReference type="Proteomes" id="UP001357485"/>
    </source>
</evidence>
<keyword evidence="2" id="KW-1133">Transmembrane helix</keyword>
<keyword evidence="2" id="KW-0812">Transmembrane</keyword>
<feature type="non-terminal residue" evidence="3">
    <location>
        <position position="66"/>
    </location>
</feature>
<name>A0ABR0JT62_9PEZI</name>
<gene>
    <name evidence="3" type="ORF">LTR16_009368</name>
</gene>
<accession>A0ABR0JT62</accession>